<organism evidence="1">
    <name type="scientific">Diacronema lutheri</name>
    <name type="common">Unicellular marine alga</name>
    <name type="synonym">Monochrysis lutheri</name>
    <dbReference type="NCBI Taxonomy" id="2081491"/>
    <lineage>
        <taxon>Eukaryota</taxon>
        <taxon>Haptista</taxon>
        <taxon>Haptophyta</taxon>
        <taxon>Pavlovophyceae</taxon>
        <taxon>Pavlovales</taxon>
        <taxon>Pavlovaceae</taxon>
        <taxon>Diacronema</taxon>
    </lineage>
</organism>
<name>A0A7R9UL70_DIALT</name>
<proteinExistence type="predicted"/>
<accession>A0A7R9UL70</accession>
<sequence>MTVPRLSHALLSRHRRPCLRPGHCPLPVLAVLRPAWPPCPHCAVRAQAEAATTRELQAKIRHIMEEREAVKALLAEQGEELQALRRGQAQAQGASAAAHAVVTGALSTGRAGLGKLLGGKPALGE</sequence>
<evidence type="ECO:0000313" key="1">
    <source>
        <dbReference type="EMBL" id="CAD8269553.1"/>
    </source>
</evidence>
<dbReference type="EMBL" id="HBEB01005983">
    <property type="protein sequence ID" value="CAD8269553.1"/>
    <property type="molecule type" value="Transcribed_RNA"/>
</dbReference>
<protein>
    <submittedName>
        <fullName evidence="1">Uncharacterized protein</fullName>
    </submittedName>
</protein>
<reference evidence="1" key="1">
    <citation type="submission" date="2021-01" db="EMBL/GenBank/DDBJ databases">
        <authorList>
            <person name="Corre E."/>
            <person name="Pelletier E."/>
            <person name="Niang G."/>
            <person name="Scheremetjew M."/>
            <person name="Finn R."/>
            <person name="Kale V."/>
            <person name="Holt S."/>
            <person name="Cochrane G."/>
            <person name="Meng A."/>
            <person name="Brown T."/>
            <person name="Cohen L."/>
        </authorList>
    </citation>
    <scope>NUCLEOTIDE SEQUENCE</scope>
    <source>
        <strain evidence="1">RCC1537</strain>
    </source>
</reference>
<dbReference type="AlphaFoldDB" id="A0A7R9UL70"/>
<gene>
    <name evidence="1" type="ORF">PLUT1463_LOCUS3867</name>
</gene>